<keyword evidence="1" id="KW-0732">Signal</keyword>
<sequence length="223" mass="25198">MSGIVFSFQALVCCSSVLALELFEQWDVASEHNYHRANVQPSAADMLFMTWYETAEMNAQLLASECKRSKSDPMKDREFGNCSQNIFISPEILSWNEVIATWASGISYFTYGSSQNNVSKIRSFAKIIWAQSHKLGCGFQQCEDENGIFHKHVCNYCPGPMAVKAWYSEVSKFTYGSSSNVFHEIGHYTQLVWAKTYKVGCGLAKCSDNKGTFYNYICNYCPA</sequence>
<dbReference type="InterPro" id="IPR018244">
    <property type="entry name" value="Allrgn_V5/Tpx1_CS"/>
</dbReference>
<organism evidence="3 4">
    <name type="scientific">Cloeon dipterum</name>
    <dbReference type="NCBI Taxonomy" id="197152"/>
    <lineage>
        <taxon>Eukaryota</taxon>
        <taxon>Metazoa</taxon>
        <taxon>Ecdysozoa</taxon>
        <taxon>Arthropoda</taxon>
        <taxon>Hexapoda</taxon>
        <taxon>Insecta</taxon>
        <taxon>Pterygota</taxon>
        <taxon>Palaeoptera</taxon>
        <taxon>Ephemeroptera</taxon>
        <taxon>Pisciforma</taxon>
        <taxon>Baetidae</taxon>
        <taxon>Cloeon</taxon>
    </lineage>
</organism>
<feature type="domain" description="SCP" evidence="2">
    <location>
        <begin position="23"/>
        <end position="164"/>
    </location>
</feature>
<dbReference type="SUPFAM" id="SSF55797">
    <property type="entry name" value="PR-1-like"/>
    <property type="match status" value="2"/>
</dbReference>
<dbReference type="GO" id="GO:0005576">
    <property type="term" value="C:extracellular region"/>
    <property type="evidence" value="ECO:0007669"/>
    <property type="project" value="InterPro"/>
</dbReference>
<gene>
    <name evidence="3" type="ORF">CLODIP_2_CD15907</name>
</gene>
<dbReference type="AlphaFoldDB" id="A0A8S1DG05"/>
<dbReference type="Proteomes" id="UP000494165">
    <property type="component" value="Unassembled WGS sequence"/>
</dbReference>
<proteinExistence type="predicted"/>
<dbReference type="InterPro" id="IPR001283">
    <property type="entry name" value="CRISP-related"/>
</dbReference>
<dbReference type="InterPro" id="IPR014044">
    <property type="entry name" value="CAP_dom"/>
</dbReference>
<dbReference type="Pfam" id="PF00188">
    <property type="entry name" value="CAP"/>
    <property type="match status" value="2"/>
</dbReference>
<evidence type="ECO:0000313" key="4">
    <source>
        <dbReference type="Proteomes" id="UP000494165"/>
    </source>
</evidence>
<evidence type="ECO:0000256" key="1">
    <source>
        <dbReference type="SAM" id="SignalP"/>
    </source>
</evidence>
<dbReference type="EMBL" id="CADEPI010000188">
    <property type="protein sequence ID" value="CAB3379531.1"/>
    <property type="molecule type" value="Genomic_DNA"/>
</dbReference>
<dbReference type="PRINTS" id="PR00837">
    <property type="entry name" value="V5TPXLIKE"/>
</dbReference>
<accession>A0A8S1DG05</accession>
<dbReference type="PANTHER" id="PTHR10334">
    <property type="entry name" value="CYSTEINE-RICH SECRETORY PROTEIN-RELATED"/>
    <property type="match status" value="1"/>
</dbReference>
<comment type="caution">
    <text evidence="3">The sequence shown here is derived from an EMBL/GenBank/DDBJ whole genome shotgun (WGS) entry which is preliminary data.</text>
</comment>
<keyword evidence="4" id="KW-1185">Reference proteome</keyword>
<evidence type="ECO:0000313" key="3">
    <source>
        <dbReference type="EMBL" id="CAB3379531.1"/>
    </source>
</evidence>
<dbReference type="Gene3D" id="3.40.33.10">
    <property type="entry name" value="CAP"/>
    <property type="match status" value="2"/>
</dbReference>
<evidence type="ECO:0000259" key="2">
    <source>
        <dbReference type="SMART" id="SM00198"/>
    </source>
</evidence>
<dbReference type="SMART" id="SM00198">
    <property type="entry name" value="SCP"/>
    <property type="match status" value="1"/>
</dbReference>
<feature type="chain" id="PRO_5035818160" description="SCP domain-containing protein" evidence="1">
    <location>
        <begin position="20"/>
        <end position="223"/>
    </location>
</feature>
<dbReference type="InterPro" id="IPR035940">
    <property type="entry name" value="CAP_sf"/>
</dbReference>
<name>A0A8S1DG05_9INSE</name>
<protein>
    <recommendedName>
        <fullName evidence="2">SCP domain-containing protein</fullName>
    </recommendedName>
</protein>
<dbReference type="PROSITE" id="PS01009">
    <property type="entry name" value="CRISP_1"/>
    <property type="match status" value="1"/>
</dbReference>
<reference evidence="3 4" key="1">
    <citation type="submission" date="2020-04" db="EMBL/GenBank/DDBJ databases">
        <authorList>
            <person name="Alioto T."/>
            <person name="Alioto T."/>
            <person name="Gomez Garrido J."/>
        </authorList>
    </citation>
    <scope>NUCLEOTIDE SEQUENCE [LARGE SCALE GENOMIC DNA]</scope>
</reference>
<feature type="signal peptide" evidence="1">
    <location>
        <begin position="1"/>
        <end position="19"/>
    </location>
</feature>
<dbReference type="OrthoDB" id="337038at2759"/>